<comment type="caution">
    <text evidence="3">The sequence shown here is derived from an EMBL/GenBank/DDBJ whole genome shotgun (WGS) entry which is preliminary data.</text>
</comment>
<accession>A0A8H5BIX7</accession>
<protein>
    <recommendedName>
        <fullName evidence="5">Secreted protein</fullName>
    </recommendedName>
</protein>
<reference evidence="3 4" key="1">
    <citation type="journal article" date="2020" name="ISME J.">
        <title>Uncovering the hidden diversity of litter-decomposition mechanisms in mushroom-forming fungi.</title>
        <authorList>
            <person name="Floudas D."/>
            <person name="Bentzer J."/>
            <person name="Ahren D."/>
            <person name="Johansson T."/>
            <person name="Persson P."/>
            <person name="Tunlid A."/>
        </authorList>
    </citation>
    <scope>NUCLEOTIDE SEQUENCE [LARGE SCALE GENOMIC DNA]</scope>
    <source>
        <strain evidence="3 4">CBS 101986</strain>
    </source>
</reference>
<organism evidence="3 4">
    <name type="scientific">Psilocybe cf. subviscida</name>
    <dbReference type="NCBI Taxonomy" id="2480587"/>
    <lineage>
        <taxon>Eukaryota</taxon>
        <taxon>Fungi</taxon>
        <taxon>Dikarya</taxon>
        <taxon>Basidiomycota</taxon>
        <taxon>Agaricomycotina</taxon>
        <taxon>Agaricomycetes</taxon>
        <taxon>Agaricomycetidae</taxon>
        <taxon>Agaricales</taxon>
        <taxon>Agaricineae</taxon>
        <taxon>Strophariaceae</taxon>
        <taxon>Psilocybe</taxon>
    </lineage>
</organism>
<feature type="compositionally biased region" description="Polar residues" evidence="1">
    <location>
        <begin position="193"/>
        <end position="208"/>
    </location>
</feature>
<proteinExistence type="predicted"/>
<evidence type="ECO:0008006" key="5">
    <source>
        <dbReference type="Google" id="ProtNLM"/>
    </source>
</evidence>
<name>A0A8H5BIX7_9AGAR</name>
<feature type="chain" id="PRO_5034354259" description="Secreted protein" evidence="2">
    <location>
        <begin position="16"/>
        <end position="214"/>
    </location>
</feature>
<evidence type="ECO:0000256" key="2">
    <source>
        <dbReference type="SAM" id="SignalP"/>
    </source>
</evidence>
<evidence type="ECO:0000256" key="1">
    <source>
        <dbReference type="SAM" id="MobiDB-lite"/>
    </source>
</evidence>
<gene>
    <name evidence="3" type="ORF">D9619_011236</name>
</gene>
<dbReference type="AlphaFoldDB" id="A0A8H5BIX7"/>
<evidence type="ECO:0000313" key="3">
    <source>
        <dbReference type="EMBL" id="KAF5324259.1"/>
    </source>
</evidence>
<feature type="signal peptide" evidence="2">
    <location>
        <begin position="1"/>
        <end position="15"/>
    </location>
</feature>
<feature type="region of interest" description="Disordered" evidence="1">
    <location>
        <begin position="178"/>
        <end position="214"/>
    </location>
</feature>
<evidence type="ECO:0000313" key="4">
    <source>
        <dbReference type="Proteomes" id="UP000567179"/>
    </source>
</evidence>
<dbReference type="EMBL" id="JAACJJ010000016">
    <property type="protein sequence ID" value="KAF5324259.1"/>
    <property type="molecule type" value="Genomic_DNA"/>
</dbReference>
<keyword evidence="2" id="KW-0732">Signal</keyword>
<sequence length="214" mass="23023">MSRASILVLVVAVLAIPFEDYNLGHADTQTQWDPQITDGRIAGRRATTTAANSDVLRAKPATEADKRQEGQVCWKRREMKAKARAGFTAVTGQDEMILTLESRILRVCVVLCRPNGNRSKAVRPTTGVGEGGTGGGEKMLRVALTAHLHLHSPSSFTAPGIIPVCSFFVPRRRCGRLGSSLPPAKPRGRGASPANTSMRTRTADTNTRVVVRGP</sequence>
<keyword evidence="4" id="KW-1185">Reference proteome</keyword>
<dbReference type="Proteomes" id="UP000567179">
    <property type="component" value="Unassembled WGS sequence"/>
</dbReference>